<dbReference type="PANTHER" id="PTHR32182:SF0">
    <property type="entry name" value="DNA REPLICATION AND REPAIR PROTEIN RECF"/>
    <property type="match status" value="1"/>
</dbReference>
<dbReference type="PANTHER" id="PTHR32182">
    <property type="entry name" value="DNA REPLICATION AND REPAIR PROTEIN RECF"/>
    <property type="match status" value="1"/>
</dbReference>
<evidence type="ECO:0000259" key="11">
    <source>
        <dbReference type="Pfam" id="PF02463"/>
    </source>
</evidence>
<feature type="domain" description="RecF/RecN/SMC N-terminal" evidence="11">
    <location>
        <begin position="11"/>
        <end position="342"/>
    </location>
</feature>
<sequence length="367" mass="40891">MLFVGGRRMKLEQLRMRGLRCLTDVGIALDTGINVFVGANGAGKTSVLEAVFLLSHARSFRSGAKEALLQRGTPQLSIFAELRHVDERVCRLGLGREGARWEAKVDGANAAIGQLVRECAVVCFEPGSHALIAGAAEERRRYLDWGVFHVEHDFLTSWRRYQRALKQRNSLLRSASAATEALFAPWEAELAQSAHQIDRQRRAYLDLLRPKLLASIAGLLPELGQLELRYRRGWSEELDLADQLREQRGRDLARGHTTLGAHRADWSIAFEQAPLREHLSRGQEKLTALACMLAQAELYAEHHGEWPIVCLDDLASELDQAHQAAVVAQLTAANAQILLTGTELPQALQTLPSRVFHVEQGELTRLL</sequence>
<keyword evidence="9 10" id="KW-0234">DNA repair</keyword>
<dbReference type="PROSITE" id="PS00617">
    <property type="entry name" value="RECF_1"/>
    <property type="match status" value="1"/>
</dbReference>
<keyword evidence="5 9" id="KW-0235">DNA replication</keyword>
<reference evidence="13" key="1">
    <citation type="journal article" date="2019" name="Int. J. Syst. Evol. Microbiol.">
        <title>The Global Catalogue of Microorganisms (GCM) 10K type strain sequencing project: providing services to taxonomists for standard genome sequencing and annotation.</title>
        <authorList>
            <consortium name="The Broad Institute Genomics Platform"/>
            <consortium name="The Broad Institute Genome Sequencing Center for Infectious Disease"/>
            <person name="Wu L."/>
            <person name="Ma J."/>
        </authorList>
    </citation>
    <scope>NUCLEOTIDE SEQUENCE [LARGE SCALE GENOMIC DNA]</scope>
    <source>
        <strain evidence="13">KCTC 22232</strain>
    </source>
</reference>
<keyword evidence="9 10" id="KW-0227">DNA damage</keyword>
<evidence type="ECO:0000256" key="2">
    <source>
        <dbReference type="ARBA" id="ARBA00008016"/>
    </source>
</evidence>
<evidence type="ECO:0000256" key="8">
    <source>
        <dbReference type="ARBA" id="ARBA00023125"/>
    </source>
</evidence>
<evidence type="ECO:0000313" key="12">
    <source>
        <dbReference type="EMBL" id="GGY31019.1"/>
    </source>
</evidence>
<comment type="similarity">
    <text evidence="2 9 10">Belongs to the RecF family.</text>
</comment>
<evidence type="ECO:0000313" key="13">
    <source>
        <dbReference type="Proteomes" id="UP000621898"/>
    </source>
</evidence>
<feature type="binding site" evidence="9">
    <location>
        <begin position="38"/>
        <end position="45"/>
    </location>
    <ligand>
        <name>ATP</name>
        <dbReference type="ChEBI" id="CHEBI:30616"/>
    </ligand>
</feature>
<evidence type="ECO:0000256" key="1">
    <source>
        <dbReference type="ARBA" id="ARBA00004496"/>
    </source>
</evidence>
<comment type="function">
    <text evidence="9 10">The RecF protein is involved in DNA metabolism; it is required for DNA replication and normal SOS inducibility. RecF binds preferentially to single-stranded, linear DNA. It also seems to bind ATP.</text>
</comment>
<evidence type="ECO:0000256" key="5">
    <source>
        <dbReference type="ARBA" id="ARBA00022705"/>
    </source>
</evidence>
<dbReference type="PROSITE" id="PS00618">
    <property type="entry name" value="RECF_2"/>
    <property type="match status" value="1"/>
</dbReference>
<evidence type="ECO:0000256" key="7">
    <source>
        <dbReference type="ARBA" id="ARBA00022840"/>
    </source>
</evidence>
<dbReference type="InterPro" id="IPR018078">
    <property type="entry name" value="DNA-binding_RecF_CS"/>
</dbReference>
<comment type="subcellular location">
    <subcellularLocation>
        <location evidence="1 9 10">Cytoplasm</location>
    </subcellularLocation>
</comment>
<dbReference type="Pfam" id="PF02463">
    <property type="entry name" value="SMC_N"/>
    <property type="match status" value="1"/>
</dbReference>
<accession>A0ABQ3A310</accession>
<dbReference type="InterPro" id="IPR027417">
    <property type="entry name" value="P-loop_NTPase"/>
</dbReference>
<dbReference type="Gene3D" id="3.40.50.300">
    <property type="entry name" value="P-loop containing nucleotide triphosphate hydrolases"/>
    <property type="match status" value="1"/>
</dbReference>
<gene>
    <name evidence="9 12" type="primary">recF</name>
    <name evidence="12" type="ORF">GCM10008098_25940</name>
</gene>
<organism evidence="12 13">
    <name type="scientific">Rhodanobacter panaciterrae</name>
    <dbReference type="NCBI Taxonomy" id="490572"/>
    <lineage>
        <taxon>Bacteria</taxon>
        <taxon>Pseudomonadati</taxon>
        <taxon>Pseudomonadota</taxon>
        <taxon>Gammaproteobacteria</taxon>
        <taxon>Lysobacterales</taxon>
        <taxon>Rhodanobacteraceae</taxon>
        <taxon>Rhodanobacter</taxon>
    </lineage>
</organism>
<dbReference type="Proteomes" id="UP000621898">
    <property type="component" value="Unassembled WGS sequence"/>
</dbReference>
<dbReference type="InterPro" id="IPR003395">
    <property type="entry name" value="RecF/RecN/SMC_N"/>
</dbReference>
<dbReference type="InterPro" id="IPR042174">
    <property type="entry name" value="RecF_2"/>
</dbReference>
<keyword evidence="6 9" id="KW-0547">Nucleotide-binding</keyword>
<dbReference type="HAMAP" id="MF_00365">
    <property type="entry name" value="RecF"/>
    <property type="match status" value="1"/>
</dbReference>
<keyword evidence="8 9" id="KW-0238">DNA-binding</keyword>
<comment type="caution">
    <text evidence="12">The sequence shown here is derived from an EMBL/GenBank/DDBJ whole genome shotgun (WGS) entry which is preliminary data.</text>
</comment>
<proteinExistence type="inferred from homology"/>
<dbReference type="NCBIfam" id="TIGR00611">
    <property type="entry name" value="recf"/>
    <property type="match status" value="1"/>
</dbReference>
<keyword evidence="4 9" id="KW-0963">Cytoplasm</keyword>
<dbReference type="SUPFAM" id="SSF52540">
    <property type="entry name" value="P-loop containing nucleoside triphosphate hydrolases"/>
    <property type="match status" value="1"/>
</dbReference>
<keyword evidence="13" id="KW-1185">Reference proteome</keyword>
<dbReference type="EMBL" id="BMXT01000002">
    <property type="protein sequence ID" value="GGY31019.1"/>
    <property type="molecule type" value="Genomic_DNA"/>
</dbReference>
<evidence type="ECO:0000256" key="6">
    <source>
        <dbReference type="ARBA" id="ARBA00022741"/>
    </source>
</evidence>
<dbReference type="InterPro" id="IPR001238">
    <property type="entry name" value="DNA-binding_RecF"/>
</dbReference>
<name>A0ABQ3A310_9GAMM</name>
<keyword evidence="9 10" id="KW-0742">SOS response</keyword>
<evidence type="ECO:0000256" key="9">
    <source>
        <dbReference type="HAMAP-Rule" id="MF_00365"/>
    </source>
</evidence>
<protein>
    <recommendedName>
        <fullName evidence="3 9">DNA replication and repair protein RecF</fullName>
    </recommendedName>
</protein>
<evidence type="ECO:0000256" key="3">
    <source>
        <dbReference type="ARBA" id="ARBA00020170"/>
    </source>
</evidence>
<keyword evidence="7 9" id="KW-0067">ATP-binding</keyword>
<dbReference type="Gene3D" id="1.20.1050.90">
    <property type="entry name" value="RecF/RecN/SMC, N-terminal domain"/>
    <property type="match status" value="1"/>
</dbReference>
<evidence type="ECO:0000256" key="10">
    <source>
        <dbReference type="RuleBase" id="RU000578"/>
    </source>
</evidence>
<evidence type="ECO:0000256" key="4">
    <source>
        <dbReference type="ARBA" id="ARBA00022490"/>
    </source>
</evidence>